<dbReference type="GO" id="GO:0030983">
    <property type="term" value="F:mismatched DNA binding"/>
    <property type="evidence" value="ECO:0007669"/>
    <property type="project" value="InterPro"/>
</dbReference>
<evidence type="ECO:0000256" key="8">
    <source>
        <dbReference type="NCBIfam" id="TIGR01070"/>
    </source>
</evidence>
<dbReference type="PANTHER" id="PTHR11361">
    <property type="entry name" value="DNA MISMATCH REPAIR PROTEIN MUTS FAMILY MEMBER"/>
    <property type="match status" value="1"/>
</dbReference>
<dbReference type="GO" id="GO:0005829">
    <property type="term" value="C:cytosol"/>
    <property type="evidence" value="ECO:0007669"/>
    <property type="project" value="TreeGrafter"/>
</dbReference>
<protein>
    <recommendedName>
        <fullName evidence="2 8">DNA mismatch repair protein MutS</fullName>
    </recommendedName>
</protein>
<evidence type="ECO:0000256" key="1">
    <source>
        <dbReference type="ARBA" id="ARBA00006271"/>
    </source>
</evidence>
<evidence type="ECO:0000256" key="3">
    <source>
        <dbReference type="ARBA" id="ARBA00022741"/>
    </source>
</evidence>
<feature type="domain" description="DNA mismatch repair proteins mutS family" evidence="9">
    <location>
        <begin position="498"/>
        <end position="514"/>
    </location>
</feature>
<dbReference type="InterPro" id="IPR007861">
    <property type="entry name" value="DNA_mismatch_repair_MutS_clamp"/>
</dbReference>
<dbReference type="GO" id="GO:0140664">
    <property type="term" value="F:ATP-dependent DNA damage sensor activity"/>
    <property type="evidence" value="ECO:0007669"/>
    <property type="project" value="InterPro"/>
</dbReference>
<dbReference type="SUPFAM" id="SSF52540">
    <property type="entry name" value="P-loop containing nucleoside triphosphate hydrolases"/>
    <property type="match status" value="1"/>
</dbReference>
<comment type="similarity">
    <text evidence="1">Belongs to the DNA mismatch repair MutS family.</text>
</comment>
<dbReference type="Gene3D" id="1.10.1420.10">
    <property type="match status" value="2"/>
</dbReference>
<dbReference type="Pfam" id="PF05190">
    <property type="entry name" value="MutS_IV"/>
    <property type="match status" value="1"/>
</dbReference>
<dbReference type="Pfam" id="PF05192">
    <property type="entry name" value="MutS_III"/>
    <property type="match status" value="1"/>
</dbReference>
<dbReference type="NCBIfam" id="NF003810">
    <property type="entry name" value="PRK05399.1"/>
    <property type="match status" value="1"/>
</dbReference>
<dbReference type="InterPro" id="IPR011184">
    <property type="entry name" value="DNA_mismatch_repair_Msh2"/>
</dbReference>
<dbReference type="Gene3D" id="3.30.420.110">
    <property type="entry name" value="MutS, connector domain"/>
    <property type="match status" value="1"/>
</dbReference>
<keyword evidence="5" id="KW-0238">DNA-binding</keyword>
<dbReference type="FunFam" id="3.40.50.300:FF:000870">
    <property type="entry name" value="MutS protein homolog 4"/>
    <property type="match status" value="1"/>
</dbReference>
<dbReference type="PANTHER" id="PTHR11361:SF34">
    <property type="entry name" value="DNA MISMATCH REPAIR PROTEIN MSH1, MITOCHONDRIAL"/>
    <property type="match status" value="1"/>
</dbReference>
<dbReference type="SUPFAM" id="SSF53150">
    <property type="entry name" value="DNA repair protein MutS, domain II"/>
    <property type="match status" value="1"/>
</dbReference>
<dbReference type="Gene3D" id="3.40.50.300">
    <property type="entry name" value="P-loop containing nucleotide triphosphate hydrolases"/>
    <property type="match status" value="1"/>
</dbReference>
<evidence type="ECO:0000256" key="5">
    <source>
        <dbReference type="ARBA" id="ARBA00023125"/>
    </source>
</evidence>
<feature type="non-terminal residue" evidence="10">
    <location>
        <position position="1"/>
    </location>
</feature>
<dbReference type="InterPro" id="IPR007860">
    <property type="entry name" value="DNA_mmatch_repair_MutS_con_dom"/>
</dbReference>
<organism evidence="10 11">
    <name type="scientific">Candidatus Dojkabacteria bacterium</name>
    <dbReference type="NCBI Taxonomy" id="2099670"/>
    <lineage>
        <taxon>Bacteria</taxon>
        <taxon>Candidatus Dojkabacteria</taxon>
    </lineage>
</organism>
<dbReference type="Pfam" id="PF00488">
    <property type="entry name" value="MutS_V"/>
    <property type="match status" value="1"/>
</dbReference>
<dbReference type="InterPro" id="IPR007696">
    <property type="entry name" value="DNA_mismatch_repair_MutS_core"/>
</dbReference>
<dbReference type="SMART" id="SM00533">
    <property type="entry name" value="MUTSd"/>
    <property type="match status" value="1"/>
</dbReference>
<sequence>LEDEYFNLKDNLSYLKNYFKTETIKGLGISDESYFINAIASLLKYAEDTQKKTLNHITKIEKKNFSDYMQLDESTIANLELLYPIQTSGDLKATVFAVINKTLTAMGQRMLRYWLVNPLINAERLQARLDSVEYFHNNPIITDDTAEFLNKIYDFERLSGKIGLESANPKDIVLLKESLITSLELFKSLSSENLPERLKFLTHIENKDKIDDFIAIVENTLKEDPPAETANGGYVKDGFNSEVDDLRNTKFNSTKILKEIQKRESSATGITSLKIGFNKVFGYYIEITRTNADKVPDSYIRKQTLANAERYITQELKELEDKILSADDKLIALENQIYLKLISELKQYIPFIQQIAQNIAEIDCFASFAQTARLQRFIKPEITRDNILEIKDGRHIVVEQLQDNFITNNASFNTKNGIFHILTGPNMSGKSTYIRQVALITLLAQIGSFVPALKMKFSLVDRIFTRVGASDNLAKGESTFMLEMIETSNIINNATNRSLIILDEVGRGTSTYDGVAIAWAIIEYIIDNIGAKTLFATHYHELIELDKRYKSIKNYHVSVAEANGEVIFQYKIESGGTDRSYGVHVAKIAGVPEEIVKRANEILGNFENSDKVNTKKEKKLKKIQPKKIHPEQIGLL</sequence>
<dbReference type="EMBL" id="JAGQLJ010000085">
    <property type="protein sequence ID" value="MCA9381350.1"/>
    <property type="molecule type" value="Genomic_DNA"/>
</dbReference>
<evidence type="ECO:0000259" key="9">
    <source>
        <dbReference type="PROSITE" id="PS00486"/>
    </source>
</evidence>
<name>A0A955L1W1_9BACT</name>
<dbReference type="NCBIfam" id="TIGR01070">
    <property type="entry name" value="mutS1"/>
    <property type="match status" value="1"/>
</dbReference>
<evidence type="ECO:0000313" key="11">
    <source>
        <dbReference type="Proteomes" id="UP000775877"/>
    </source>
</evidence>
<reference evidence="10" key="1">
    <citation type="submission" date="2020-04" db="EMBL/GenBank/DDBJ databases">
        <authorList>
            <person name="Zhang T."/>
        </authorList>
    </citation>
    <scope>NUCLEOTIDE SEQUENCE</scope>
    <source>
        <strain evidence="10">HKST-UBA13</strain>
    </source>
</reference>
<dbReference type="SMART" id="SM00534">
    <property type="entry name" value="MUTSac"/>
    <property type="match status" value="1"/>
</dbReference>
<keyword evidence="6" id="KW-0234">DNA repair</keyword>
<dbReference type="PROSITE" id="PS00486">
    <property type="entry name" value="DNA_MISMATCH_REPAIR_2"/>
    <property type="match status" value="1"/>
</dbReference>
<accession>A0A955L1W1</accession>
<dbReference type="InterPro" id="IPR036678">
    <property type="entry name" value="MutS_con_dom_sf"/>
</dbReference>
<dbReference type="InterPro" id="IPR000432">
    <property type="entry name" value="DNA_mismatch_repair_MutS_C"/>
</dbReference>
<keyword evidence="4" id="KW-0067">ATP-binding</keyword>
<dbReference type="InterPro" id="IPR036187">
    <property type="entry name" value="DNA_mismatch_repair_MutS_sf"/>
</dbReference>
<keyword evidence="3" id="KW-0547">Nucleotide-binding</keyword>
<evidence type="ECO:0000256" key="4">
    <source>
        <dbReference type="ARBA" id="ARBA00022840"/>
    </source>
</evidence>
<reference evidence="10" key="2">
    <citation type="journal article" date="2021" name="Microbiome">
        <title>Successional dynamics and alternative stable states in a saline activated sludge microbial community over 9 years.</title>
        <authorList>
            <person name="Wang Y."/>
            <person name="Ye J."/>
            <person name="Ju F."/>
            <person name="Liu L."/>
            <person name="Boyd J.A."/>
            <person name="Deng Y."/>
            <person name="Parks D.H."/>
            <person name="Jiang X."/>
            <person name="Yin X."/>
            <person name="Woodcroft B.J."/>
            <person name="Tyson G.W."/>
            <person name="Hugenholtz P."/>
            <person name="Polz M.F."/>
            <person name="Zhang T."/>
        </authorList>
    </citation>
    <scope>NUCLEOTIDE SEQUENCE</scope>
    <source>
        <strain evidence="10">HKST-UBA13</strain>
    </source>
</reference>
<dbReference type="Pfam" id="PF05188">
    <property type="entry name" value="MutS_II"/>
    <property type="match status" value="1"/>
</dbReference>
<comment type="caution">
    <text evidence="10">The sequence shown here is derived from an EMBL/GenBank/DDBJ whole genome shotgun (WGS) entry which is preliminary data.</text>
</comment>
<proteinExistence type="inferred from homology"/>
<keyword evidence="6" id="KW-0227">DNA damage</keyword>
<dbReference type="AlphaFoldDB" id="A0A955L1W1"/>
<evidence type="ECO:0000256" key="7">
    <source>
        <dbReference type="ARBA" id="ARBA00024647"/>
    </source>
</evidence>
<dbReference type="GO" id="GO:0006298">
    <property type="term" value="P:mismatch repair"/>
    <property type="evidence" value="ECO:0007669"/>
    <property type="project" value="UniProtKB-UniRule"/>
</dbReference>
<dbReference type="GO" id="GO:0005524">
    <property type="term" value="F:ATP binding"/>
    <property type="evidence" value="ECO:0007669"/>
    <property type="project" value="UniProtKB-UniRule"/>
</dbReference>
<dbReference type="InterPro" id="IPR045076">
    <property type="entry name" value="MutS"/>
</dbReference>
<dbReference type="CDD" id="cd03284">
    <property type="entry name" value="ABC_MutS1"/>
    <property type="match status" value="1"/>
</dbReference>
<comment type="function">
    <text evidence="7">This protein is involved in the repair of mismatches in DNA. It is possible that it carries out the mismatch recognition step. This protein has a weak ATPase activity.</text>
</comment>
<dbReference type="PIRSF" id="PIRSF005813">
    <property type="entry name" value="MSH2"/>
    <property type="match status" value="1"/>
</dbReference>
<dbReference type="Proteomes" id="UP000775877">
    <property type="component" value="Unassembled WGS sequence"/>
</dbReference>
<dbReference type="SUPFAM" id="SSF48334">
    <property type="entry name" value="DNA repair protein MutS, domain III"/>
    <property type="match status" value="1"/>
</dbReference>
<gene>
    <name evidence="10" type="primary">mutS</name>
    <name evidence="10" type="ORF">KC678_03735</name>
</gene>
<evidence type="ECO:0000313" key="10">
    <source>
        <dbReference type="EMBL" id="MCA9381350.1"/>
    </source>
</evidence>
<evidence type="ECO:0000256" key="6">
    <source>
        <dbReference type="ARBA" id="ARBA00023204"/>
    </source>
</evidence>
<dbReference type="InterPro" id="IPR005748">
    <property type="entry name" value="DNA_mismatch_repair_MutS"/>
</dbReference>
<dbReference type="InterPro" id="IPR027417">
    <property type="entry name" value="P-loop_NTPase"/>
</dbReference>
<evidence type="ECO:0000256" key="2">
    <source>
        <dbReference type="ARBA" id="ARBA00021982"/>
    </source>
</evidence>